<feature type="transmembrane region" description="Helical" evidence="7">
    <location>
        <begin position="76"/>
        <end position="94"/>
    </location>
</feature>
<feature type="transmembrane region" description="Helical" evidence="7">
    <location>
        <begin position="106"/>
        <end position="124"/>
    </location>
</feature>
<evidence type="ECO:0000259" key="8">
    <source>
        <dbReference type="PROSITE" id="PS50850"/>
    </source>
</evidence>
<dbReference type="GO" id="GO:0022857">
    <property type="term" value="F:transmembrane transporter activity"/>
    <property type="evidence" value="ECO:0007669"/>
    <property type="project" value="InterPro"/>
</dbReference>
<feature type="domain" description="Major facilitator superfamily (MFS) profile" evidence="8">
    <location>
        <begin position="11"/>
        <end position="441"/>
    </location>
</feature>
<dbReference type="InterPro" id="IPR020846">
    <property type="entry name" value="MFS_dom"/>
</dbReference>
<dbReference type="Proteomes" id="UP000191448">
    <property type="component" value="Unassembled WGS sequence"/>
</dbReference>
<dbReference type="Pfam" id="PF07690">
    <property type="entry name" value="MFS_1"/>
    <property type="match status" value="1"/>
</dbReference>
<organism evidence="9 10">
    <name type="scientific">Clostridium thermobutyricum DSM 4928</name>
    <dbReference type="NCBI Taxonomy" id="1121339"/>
    <lineage>
        <taxon>Bacteria</taxon>
        <taxon>Bacillati</taxon>
        <taxon>Bacillota</taxon>
        <taxon>Clostridia</taxon>
        <taxon>Eubacteriales</taxon>
        <taxon>Clostridiaceae</taxon>
        <taxon>Clostridium</taxon>
    </lineage>
</organism>
<feature type="transmembrane region" description="Helical" evidence="7">
    <location>
        <begin position="346"/>
        <end position="373"/>
    </location>
</feature>
<feature type="transmembrane region" description="Helical" evidence="7">
    <location>
        <begin position="12"/>
        <end position="34"/>
    </location>
</feature>
<reference evidence="9 10" key="1">
    <citation type="submission" date="2016-02" db="EMBL/GenBank/DDBJ databases">
        <title>Genome sequence of Clostridium thermobutyricum DSM 4928.</title>
        <authorList>
            <person name="Poehlein A."/>
            <person name="Daniel R."/>
        </authorList>
    </citation>
    <scope>NUCLEOTIDE SEQUENCE [LARGE SCALE GENOMIC DNA]</scope>
    <source>
        <strain evidence="9 10">DSM 4928</strain>
    </source>
</reference>
<feature type="transmembrane region" description="Helical" evidence="7">
    <location>
        <begin position="257"/>
        <end position="277"/>
    </location>
</feature>
<evidence type="ECO:0000256" key="4">
    <source>
        <dbReference type="ARBA" id="ARBA00022692"/>
    </source>
</evidence>
<dbReference type="InterPro" id="IPR036259">
    <property type="entry name" value="MFS_trans_sf"/>
</dbReference>
<dbReference type="OrthoDB" id="102502at2"/>
<dbReference type="PROSITE" id="PS50850">
    <property type="entry name" value="MFS"/>
    <property type="match status" value="1"/>
</dbReference>
<evidence type="ECO:0000313" key="9">
    <source>
        <dbReference type="EMBL" id="OPX46618.1"/>
    </source>
</evidence>
<keyword evidence="5 7" id="KW-1133">Transmembrane helix</keyword>
<dbReference type="RefSeq" id="WP_080024021.1">
    <property type="nucleotide sequence ID" value="NZ_LTAY01000081.1"/>
</dbReference>
<evidence type="ECO:0000313" key="10">
    <source>
        <dbReference type="Proteomes" id="UP000191448"/>
    </source>
</evidence>
<evidence type="ECO:0000256" key="2">
    <source>
        <dbReference type="ARBA" id="ARBA00022448"/>
    </source>
</evidence>
<dbReference type="PANTHER" id="PTHR42718">
    <property type="entry name" value="MAJOR FACILITATOR SUPERFAMILY MULTIDRUG TRANSPORTER MFSC"/>
    <property type="match status" value="1"/>
</dbReference>
<feature type="transmembrane region" description="Helical" evidence="7">
    <location>
        <begin position="136"/>
        <end position="157"/>
    </location>
</feature>
<dbReference type="PANTHER" id="PTHR42718:SF46">
    <property type="entry name" value="BLR6921 PROTEIN"/>
    <property type="match status" value="1"/>
</dbReference>
<feature type="transmembrane region" description="Helical" evidence="7">
    <location>
        <begin position="218"/>
        <end position="236"/>
    </location>
</feature>
<dbReference type="EMBL" id="LTAY01000081">
    <property type="protein sequence ID" value="OPX46618.1"/>
    <property type="molecule type" value="Genomic_DNA"/>
</dbReference>
<keyword evidence="3" id="KW-1003">Cell membrane</keyword>
<comment type="subcellular location">
    <subcellularLocation>
        <location evidence="1">Cell membrane</location>
        <topology evidence="1">Multi-pass membrane protein</topology>
    </subcellularLocation>
</comment>
<dbReference type="Gene3D" id="1.20.1250.20">
    <property type="entry name" value="MFS general substrate transporter like domains"/>
    <property type="match status" value="1"/>
</dbReference>
<gene>
    <name evidence="9" type="primary">efpA</name>
    <name evidence="9" type="ORF">CLTHE_28390</name>
</gene>
<name>A0A1V4SRV2_9CLOT</name>
<feature type="transmembrane region" description="Helical" evidence="7">
    <location>
        <begin position="322"/>
        <end position="340"/>
    </location>
</feature>
<dbReference type="InterPro" id="IPR011701">
    <property type="entry name" value="MFS"/>
</dbReference>
<dbReference type="AlphaFoldDB" id="A0A1V4SRV2"/>
<feature type="transmembrane region" description="Helical" evidence="7">
    <location>
        <begin position="163"/>
        <end position="181"/>
    </location>
</feature>
<dbReference type="CDD" id="cd17321">
    <property type="entry name" value="MFS_MMR_MDR_like"/>
    <property type="match status" value="1"/>
</dbReference>
<accession>A0A1V4SRV2</accession>
<sequence>MTKDKKSFDIILLIILLSYFMILLDNSIIFTGTIKISQNLHLNQTELSWVTNAYSLTFGGFLLFGGRAGDIFGRKFIFQIGLFIFGLGSLLVSISQSATFIILSRAFQGIGSSFLAPTSLALLMDNYKGHARTKAVSYYGATAGIGASIGLVIGGFFASLLSWRYGFFINIPISIIMLILSQKYLAKSETNTGSIDYIGTITSLIGMIALVYSIDGESYRLISFIIAVISLAIFIYQEYICKNPMMPLHLFKNGERLGAYVARFLFLGAMLSFWFLTPQIMQTELHFTPLMAGIGFFPLTIVNFFVAMKVAKLTLRFGNGRLLAIGLSITLVGMLLVSFFSSHLGYFIGIAIPMVLLGIGQGLSLSPLTIAGIAHTEAEEAGAASDIVNTVHQIGGSVGLSIIIAITGLFSHNTYNIGMLIGTGFLFIALMFTIFLIIPSEKKSA</sequence>
<comment type="caution">
    <text evidence="9">The sequence shown here is derived from an EMBL/GenBank/DDBJ whole genome shotgun (WGS) entry which is preliminary data.</text>
</comment>
<proteinExistence type="predicted"/>
<evidence type="ECO:0000256" key="7">
    <source>
        <dbReference type="SAM" id="Phobius"/>
    </source>
</evidence>
<feature type="transmembrane region" description="Helical" evidence="7">
    <location>
        <begin position="46"/>
        <end position="64"/>
    </location>
</feature>
<keyword evidence="4 7" id="KW-0812">Transmembrane</keyword>
<feature type="transmembrane region" description="Helical" evidence="7">
    <location>
        <begin position="193"/>
        <end position="212"/>
    </location>
</feature>
<protein>
    <submittedName>
        <fullName evidence="9">Putative MFS-type transporter EfpA</fullName>
    </submittedName>
</protein>
<keyword evidence="6 7" id="KW-0472">Membrane</keyword>
<dbReference type="Gene3D" id="1.20.1720.10">
    <property type="entry name" value="Multidrug resistance protein D"/>
    <property type="match status" value="1"/>
</dbReference>
<keyword evidence="2" id="KW-0813">Transport</keyword>
<evidence type="ECO:0000256" key="3">
    <source>
        <dbReference type="ARBA" id="ARBA00022475"/>
    </source>
</evidence>
<feature type="transmembrane region" description="Helical" evidence="7">
    <location>
        <begin position="289"/>
        <end position="310"/>
    </location>
</feature>
<dbReference type="SUPFAM" id="SSF103473">
    <property type="entry name" value="MFS general substrate transporter"/>
    <property type="match status" value="1"/>
</dbReference>
<feature type="transmembrane region" description="Helical" evidence="7">
    <location>
        <begin position="394"/>
        <end position="411"/>
    </location>
</feature>
<evidence type="ECO:0000256" key="5">
    <source>
        <dbReference type="ARBA" id="ARBA00022989"/>
    </source>
</evidence>
<feature type="transmembrane region" description="Helical" evidence="7">
    <location>
        <begin position="417"/>
        <end position="438"/>
    </location>
</feature>
<evidence type="ECO:0000256" key="1">
    <source>
        <dbReference type="ARBA" id="ARBA00004651"/>
    </source>
</evidence>
<evidence type="ECO:0000256" key="6">
    <source>
        <dbReference type="ARBA" id="ARBA00023136"/>
    </source>
</evidence>
<dbReference type="GO" id="GO:0005886">
    <property type="term" value="C:plasma membrane"/>
    <property type="evidence" value="ECO:0007669"/>
    <property type="project" value="UniProtKB-SubCell"/>
</dbReference>